<evidence type="ECO:0000313" key="1">
    <source>
        <dbReference type="EMBL" id="CEK85839.1"/>
    </source>
</evidence>
<dbReference type="AlphaFoldDB" id="A0A0B7AXW1"/>
<sequence length="52" mass="5733">MRIENQSWGTVRKISLASVCCCTIRHNGGTVIYPSDGQGGHKIMYLGAYLFV</sequence>
<proteinExistence type="predicted"/>
<reference evidence="1" key="1">
    <citation type="submission" date="2014-12" db="EMBL/GenBank/DDBJ databases">
        <title>Insight into the proteome of Arion vulgaris.</title>
        <authorList>
            <person name="Aradska J."/>
            <person name="Bulat T."/>
            <person name="Smidak R."/>
            <person name="Sarate P."/>
            <person name="Gangsoo J."/>
            <person name="Sialana F."/>
            <person name="Bilban M."/>
            <person name="Lubec G."/>
        </authorList>
    </citation>
    <scope>NUCLEOTIDE SEQUENCE</scope>
    <source>
        <tissue evidence="1">Skin</tissue>
    </source>
</reference>
<gene>
    <name evidence="1" type="primary">ORF150519</name>
</gene>
<dbReference type="EMBL" id="HACG01038974">
    <property type="protein sequence ID" value="CEK85839.1"/>
    <property type="molecule type" value="Transcribed_RNA"/>
</dbReference>
<organism evidence="1">
    <name type="scientific">Arion vulgaris</name>
    <dbReference type="NCBI Taxonomy" id="1028688"/>
    <lineage>
        <taxon>Eukaryota</taxon>
        <taxon>Metazoa</taxon>
        <taxon>Spiralia</taxon>
        <taxon>Lophotrochozoa</taxon>
        <taxon>Mollusca</taxon>
        <taxon>Gastropoda</taxon>
        <taxon>Heterobranchia</taxon>
        <taxon>Euthyneura</taxon>
        <taxon>Panpulmonata</taxon>
        <taxon>Eupulmonata</taxon>
        <taxon>Stylommatophora</taxon>
        <taxon>Helicina</taxon>
        <taxon>Arionoidea</taxon>
        <taxon>Arionidae</taxon>
        <taxon>Arion</taxon>
    </lineage>
</organism>
<name>A0A0B7AXW1_9EUPU</name>
<protein>
    <submittedName>
        <fullName evidence="1">Uncharacterized protein</fullName>
    </submittedName>
</protein>
<accession>A0A0B7AXW1</accession>